<dbReference type="GO" id="GO:0005524">
    <property type="term" value="F:ATP binding"/>
    <property type="evidence" value="ECO:0007669"/>
    <property type="project" value="InterPro"/>
</dbReference>
<dbReference type="GO" id="GO:0005759">
    <property type="term" value="C:mitochondrial matrix"/>
    <property type="evidence" value="ECO:0007669"/>
    <property type="project" value="TreeGrafter"/>
</dbReference>
<dbReference type="InterPro" id="IPR050742">
    <property type="entry name" value="Helicase_Restrict-Modif_Enz"/>
</dbReference>
<keyword evidence="1" id="KW-0347">Helicase</keyword>
<dbReference type="InterPro" id="IPR006935">
    <property type="entry name" value="Helicase/UvrB_N"/>
</dbReference>
<evidence type="ECO:0000313" key="4">
    <source>
        <dbReference type="EMBL" id="GMM46237.1"/>
    </source>
</evidence>
<dbReference type="GO" id="GO:0032042">
    <property type="term" value="P:mitochondrial DNA metabolic process"/>
    <property type="evidence" value="ECO:0007669"/>
    <property type="project" value="TreeGrafter"/>
</dbReference>
<name>A0AAV5R5I6_PICKL</name>
<dbReference type="CDD" id="cd18799">
    <property type="entry name" value="SF2_C_EcoAI-like"/>
    <property type="match status" value="1"/>
</dbReference>
<reference evidence="4 5" key="1">
    <citation type="journal article" date="2023" name="Elife">
        <title>Identification of key yeast species and microbe-microbe interactions impacting larval growth of Drosophila in the wild.</title>
        <authorList>
            <person name="Mure A."/>
            <person name="Sugiura Y."/>
            <person name="Maeda R."/>
            <person name="Honda K."/>
            <person name="Sakurai N."/>
            <person name="Takahashi Y."/>
            <person name="Watada M."/>
            <person name="Katoh T."/>
            <person name="Gotoh A."/>
            <person name="Gotoh Y."/>
            <person name="Taniguchi I."/>
            <person name="Nakamura K."/>
            <person name="Hayashi T."/>
            <person name="Katayama T."/>
            <person name="Uemura T."/>
            <person name="Hattori Y."/>
        </authorList>
    </citation>
    <scope>NUCLEOTIDE SEQUENCE [LARGE SCALE GENOMIC DNA]</scope>
    <source>
        <strain evidence="4 5">PK-24</strain>
    </source>
</reference>
<dbReference type="InterPro" id="IPR027417">
    <property type="entry name" value="P-loop_NTPase"/>
</dbReference>
<dbReference type="Pfam" id="PF00271">
    <property type="entry name" value="Helicase_C"/>
    <property type="match status" value="1"/>
</dbReference>
<dbReference type="Proteomes" id="UP001378960">
    <property type="component" value="Unassembled WGS sequence"/>
</dbReference>
<dbReference type="SUPFAM" id="SSF52540">
    <property type="entry name" value="P-loop containing nucleoside triphosphate hydrolases"/>
    <property type="match status" value="1"/>
</dbReference>
<evidence type="ECO:0000313" key="5">
    <source>
        <dbReference type="Proteomes" id="UP001378960"/>
    </source>
</evidence>
<protein>
    <submittedName>
        <fullName evidence="4">Double-stranded DNA-dependent ATPase</fullName>
    </submittedName>
</protein>
<keyword evidence="1" id="KW-0378">Hydrolase</keyword>
<dbReference type="AlphaFoldDB" id="A0AAV5R5I6"/>
<dbReference type="GO" id="GO:0070125">
    <property type="term" value="P:mitochondrial translational elongation"/>
    <property type="evidence" value="ECO:0007669"/>
    <property type="project" value="TreeGrafter"/>
</dbReference>
<dbReference type="GO" id="GO:0016787">
    <property type="term" value="F:hydrolase activity"/>
    <property type="evidence" value="ECO:0007669"/>
    <property type="project" value="InterPro"/>
</dbReference>
<dbReference type="InterPro" id="IPR001650">
    <property type="entry name" value="Helicase_C-like"/>
</dbReference>
<proteinExistence type="predicted"/>
<dbReference type="GO" id="GO:0000403">
    <property type="term" value="F:Y-form DNA binding"/>
    <property type="evidence" value="ECO:0007669"/>
    <property type="project" value="TreeGrafter"/>
</dbReference>
<dbReference type="PROSITE" id="PS51192">
    <property type="entry name" value="HELICASE_ATP_BIND_1"/>
    <property type="match status" value="1"/>
</dbReference>
<keyword evidence="1" id="KW-0547">Nucleotide-binding</keyword>
<dbReference type="PROSITE" id="PS51194">
    <property type="entry name" value="HELICASE_CTER"/>
    <property type="match status" value="1"/>
</dbReference>
<dbReference type="PANTHER" id="PTHR47396">
    <property type="entry name" value="TYPE I RESTRICTION ENZYME ECOKI R PROTEIN"/>
    <property type="match status" value="1"/>
</dbReference>
<feature type="domain" description="Helicase C-terminal" evidence="3">
    <location>
        <begin position="306"/>
        <end position="458"/>
    </location>
</feature>
<evidence type="ECO:0000259" key="3">
    <source>
        <dbReference type="PROSITE" id="PS51194"/>
    </source>
</evidence>
<dbReference type="SMART" id="SM00487">
    <property type="entry name" value="DEXDc"/>
    <property type="match status" value="1"/>
</dbReference>
<dbReference type="PANTHER" id="PTHR47396:SF1">
    <property type="entry name" value="ATP-DEPENDENT HELICASE IRC3-RELATED"/>
    <property type="match status" value="1"/>
</dbReference>
<accession>A0AAV5R5I6</accession>
<dbReference type="Gene3D" id="3.40.50.300">
    <property type="entry name" value="P-loop containing nucleotide triphosphate hydrolases"/>
    <property type="match status" value="2"/>
</dbReference>
<gene>
    <name evidence="4" type="ORF">DAPK24_028120</name>
</gene>
<feature type="domain" description="Helicase ATP-binding" evidence="2">
    <location>
        <begin position="73"/>
        <end position="252"/>
    </location>
</feature>
<dbReference type="EMBL" id="BTGB01000003">
    <property type="protein sequence ID" value="GMM46237.1"/>
    <property type="molecule type" value="Genomic_DNA"/>
</dbReference>
<dbReference type="GO" id="GO:0061749">
    <property type="term" value="F:forked DNA-dependent helicase activity"/>
    <property type="evidence" value="ECO:0007669"/>
    <property type="project" value="TreeGrafter"/>
</dbReference>
<keyword evidence="5" id="KW-1185">Reference proteome</keyword>
<dbReference type="Pfam" id="PF04851">
    <property type="entry name" value="ResIII"/>
    <property type="match status" value="1"/>
</dbReference>
<organism evidence="4 5">
    <name type="scientific">Pichia kluyveri</name>
    <name type="common">Yeast</name>
    <dbReference type="NCBI Taxonomy" id="36015"/>
    <lineage>
        <taxon>Eukaryota</taxon>
        <taxon>Fungi</taxon>
        <taxon>Dikarya</taxon>
        <taxon>Ascomycota</taxon>
        <taxon>Saccharomycotina</taxon>
        <taxon>Pichiomycetes</taxon>
        <taxon>Pichiales</taxon>
        <taxon>Pichiaceae</taxon>
        <taxon>Pichia</taxon>
    </lineage>
</organism>
<dbReference type="GO" id="GO:0036121">
    <property type="term" value="F:double-stranded DNA helicase activity"/>
    <property type="evidence" value="ECO:0007669"/>
    <property type="project" value="TreeGrafter"/>
</dbReference>
<dbReference type="SMART" id="SM00490">
    <property type="entry name" value="HELICc"/>
    <property type="match status" value="1"/>
</dbReference>
<sequence length="703" mass="80807">MLLSLYRQRYFHLSKFRGFKGQFFDVVKNQIHISPRIRQYATEKLTTEDDEIITNGIQLRQYQQECIDSIITELSEGHKNKLAISIATGGGKTVVFTTCIPELMKLKRFENDNANGVLILVHRRELATQTIATIQRFNIVDDDRIFLDMGQNKLNSDIFKDDRPFIIVGSVPTLSRNECSRMDEYDVNKFKAVIVDECHHAVSASYMKIFNKMNCSREDKTNYSPYLLGFTATLGRTDKIPLRKVFEKIVFQKNIASLIDENHLCDFDWLKVEIGLNLSDVEIKGGDFKLDSLAKHVNTEKINIIALKTYLKFLKQYPNNFKSLLVFCVNIKHMQDLSALFRANGINAQYVSGETKTKERDSIVKDFKAGKINVLFNCGVFTEGTDIPNIDSIFLLRPTKSKQLLIQMVGRGLRLHDEKEKLIVTDFVDSKSLGLTITSTLGGKPDVISLIGSLCNPGFQHNDAMLPGDVEYIQFKNYKGIQMLEESAGPKQSMPFLLLKNMKWLNKRGILNQWTQVKFDAWATPCGYRAYLKIELDKSKFVAKYYYSKLQAFSTNKKLICTTMSEDEDFDKVVNGIVTFIEKHPSIGEEMRSTAKMELSKESKKATLKQQIFLKNTILPIVRNTMSDALDYDKFLDVFNVRLREMTLQDASNLIFGYTVSRSQSVLLWLKQNFLKNNEQRRLITRSSILNERENLQKEGWID</sequence>
<evidence type="ECO:0000256" key="1">
    <source>
        <dbReference type="ARBA" id="ARBA00022806"/>
    </source>
</evidence>
<evidence type="ECO:0000259" key="2">
    <source>
        <dbReference type="PROSITE" id="PS51192"/>
    </source>
</evidence>
<keyword evidence="1" id="KW-0067">ATP-binding</keyword>
<comment type="caution">
    <text evidence="4">The sequence shown here is derived from an EMBL/GenBank/DDBJ whole genome shotgun (WGS) entry which is preliminary data.</text>
</comment>
<dbReference type="InterPro" id="IPR014001">
    <property type="entry name" value="Helicase_ATP-bd"/>
</dbReference>